<proteinExistence type="predicted"/>
<name>A0AAD7UVD9_9FUNG</name>
<comment type="caution">
    <text evidence="1">The sequence shown here is derived from an EMBL/GenBank/DDBJ whole genome shotgun (WGS) entry which is preliminary data.</text>
</comment>
<gene>
    <name evidence="1" type="ORF">O0I10_011023</name>
</gene>
<evidence type="ECO:0000313" key="2">
    <source>
        <dbReference type="Proteomes" id="UP001234581"/>
    </source>
</evidence>
<dbReference type="GeneID" id="83218425"/>
<evidence type="ECO:0000313" key="1">
    <source>
        <dbReference type="EMBL" id="KAJ8653372.1"/>
    </source>
</evidence>
<reference evidence="1 2" key="1">
    <citation type="submission" date="2023-03" db="EMBL/GenBank/DDBJ databases">
        <title>Genome sequence of Lichtheimia ornata CBS 291.66.</title>
        <authorList>
            <person name="Mohabir J.T."/>
            <person name="Shea T.P."/>
            <person name="Kurbessoian T."/>
            <person name="Berby B."/>
            <person name="Fontaine J."/>
            <person name="Livny J."/>
            <person name="Gnirke A."/>
            <person name="Stajich J.E."/>
            <person name="Cuomo C.A."/>
        </authorList>
    </citation>
    <scope>NUCLEOTIDE SEQUENCE [LARGE SCALE GENOMIC DNA]</scope>
    <source>
        <strain evidence="1">CBS 291.66</strain>
    </source>
</reference>
<dbReference type="Proteomes" id="UP001234581">
    <property type="component" value="Unassembled WGS sequence"/>
</dbReference>
<protein>
    <submittedName>
        <fullName evidence="1">Uncharacterized protein</fullName>
    </submittedName>
</protein>
<dbReference type="EMBL" id="JARTCD010000080">
    <property type="protein sequence ID" value="KAJ8653372.1"/>
    <property type="molecule type" value="Genomic_DNA"/>
</dbReference>
<organism evidence="1 2">
    <name type="scientific">Lichtheimia ornata</name>
    <dbReference type="NCBI Taxonomy" id="688661"/>
    <lineage>
        <taxon>Eukaryota</taxon>
        <taxon>Fungi</taxon>
        <taxon>Fungi incertae sedis</taxon>
        <taxon>Mucoromycota</taxon>
        <taxon>Mucoromycotina</taxon>
        <taxon>Mucoromycetes</taxon>
        <taxon>Mucorales</taxon>
        <taxon>Lichtheimiaceae</taxon>
        <taxon>Lichtheimia</taxon>
    </lineage>
</organism>
<dbReference type="AlphaFoldDB" id="A0AAD7UVD9"/>
<keyword evidence="2" id="KW-1185">Reference proteome</keyword>
<sequence>MASTRLLLLNGFSFRQLFIAHHAHSPNKDRWELLQELKKDLKEIRYMKGPLATSQQALDQVEEACTFHQQYRHYKLVMHTKQLCQWEGTTSSNGAKWVVNFVRMFCSRYSENTAYMKFYHSPNINGLEERLEDTLLTVKKIVASDKENMAPLPQLVASEEHRYQNGLWPSFRAIVGCHGKGRSA</sequence>
<dbReference type="RefSeq" id="XP_058338286.1">
    <property type="nucleotide sequence ID" value="XM_058490996.1"/>
</dbReference>
<accession>A0AAD7UVD9</accession>